<evidence type="ECO:0000256" key="1">
    <source>
        <dbReference type="PIRSR" id="PIRSR601310-1"/>
    </source>
</evidence>
<name>A0A7S3BLP9_9EUKA</name>
<organism evidence="5">
    <name type="scientific">Haptolina ericina</name>
    <dbReference type="NCBI Taxonomy" id="156174"/>
    <lineage>
        <taxon>Eukaryota</taxon>
        <taxon>Haptista</taxon>
        <taxon>Haptophyta</taxon>
        <taxon>Prymnesiophyceae</taxon>
        <taxon>Prymnesiales</taxon>
        <taxon>Prymnesiaceae</taxon>
        <taxon>Haptolina</taxon>
    </lineage>
</organism>
<dbReference type="Gene3D" id="3.30.428.10">
    <property type="entry name" value="HIT-like"/>
    <property type="match status" value="1"/>
</dbReference>
<evidence type="ECO:0000256" key="3">
    <source>
        <dbReference type="PROSITE-ProRule" id="PRU00464"/>
    </source>
</evidence>
<dbReference type="PRINTS" id="PR00332">
    <property type="entry name" value="HISTRIAD"/>
</dbReference>
<gene>
    <name evidence="5" type="ORF">HERI1096_LOCUS32507</name>
</gene>
<accession>A0A7S3BLP9</accession>
<dbReference type="InterPro" id="IPR001310">
    <property type="entry name" value="Histidine_triad_HIT"/>
</dbReference>
<dbReference type="PANTHER" id="PTHR23089">
    <property type="entry name" value="HISTIDINE TRIAD HIT PROTEIN"/>
    <property type="match status" value="1"/>
</dbReference>
<feature type="short sequence motif" description="Histidine triad motif" evidence="2 3">
    <location>
        <begin position="120"/>
        <end position="124"/>
    </location>
</feature>
<dbReference type="GO" id="GO:0003824">
    <property type="term" value="F:catalytic activity"/>
    <property type="evidence" value="ECO:0007669"/>
    <property type="project" value="InterPro"/>
</dbReference>
<reference evidence="5" key="1">
    <citation type="submission" date="2021-01" db="EMBL/GenBank/DDBJ databases">
        <authorList>
            <person name="Corre E."/>
            <person name="Pelletier E."/>
            <person name="Niang G."/>
            <person name="Scheremetjew M."/>
            <person name="Finn R."/>
            <person name="Kale V."/>
            <person name="Holt S."/>
            <person name="Cochrane G."/>
            <person name="Meng A."/>
            <person name="Brown T."/>
            <person name="Cohen L."/>
        </authorList>
    </citation>
    <scope>NUCLEOTIDE SEQUENCE</scope>
    <source>
        <strain evidence="5">CCMP281</strain>
    </source>
</reference>
<feature type="domain" description="HIT" evidence="4">
    <location>
        <begin position="22"/>
        <end position="136"/>
    </location>
</feature>
<dbReference type="AlphaFoldDB" id="A0A7S3BLP9"/>
<sequence>MPDTLLTRSNHERDGFKSNPSVFGRILEGSLPCEVVYEDDQVLSFKDIAPASDLHLLIIPKRHIRHADNLTPSDLPLLWRMIAIAGELATRSGIPDLAAARAQGSVMLGFHMWPLISVYHLHMHLIFPTPVTTSCIQRLKFPARPVPWFQTPEDVAKQFCGASASSNSGSPDETVLV</sequence>
<evidence type="ECO:0000313" key="5">
    <source>
        <dbReference type="EMBL" id="CAE0138955.1"/>
    </source>
</evidence>
<dbReference type="InterPro" id="IPR036265">
    <property type="entry name" value="HIT-like_sf"/>
</dbReference>
<protein>
    <recommendedName>
        <fullName evidence="4">HIT domain-containing protein</fullName>
    </recommendedName>
</protein>
<evidence type="ECO:0000256" key="2">
    <source>
        <dbReference type="PIRSR" id="PIRSR601310-3"/>
    </source>
</evidence>
<dbReference type="EMBL" id="HBHX01058889">
    <property type="protein sequence ID" value="CAE0138955.1"/>
    <property type="molecule type" value="Transcribed_RNA"/>
</dbReference>
<feature type="active site" description="Tele-AMP-histidine intermediate" evidence="1">
    <location>
        <position position="122"/>
    </location>
</feature>
<proteinExistence type="predicted"/>
<dbReference type="Pfam" id="PF11969">
    <property type="entry name" value="DcpS_C"/>
    <property type="match status" value="1"/>
</dbReference>
<dbReference type="SUPFAM" id="SSF54197">
    <property type="entry name" value="HIT-like"/>
    <property type="match status" value="1"/>
</dbReference>
<dbReference type="PROSITE" id="PS51084">
    <property type="entry name" value="HIT_2"/>
    <property type="match status" value="1"/>
</dbReference>
<evidence type="ECO:0000259" key="4">
    <source>
        <dbReference type="PROSITE" id="PS51084"/>
    </source>
</evidence>
<dbReference type="InterPro" id="IPR011146">
    <property type="entry name" value="HIT-like"/>
</dbReference>